<organism evidence="3 4">
    <name type="scientific">Scylla paramamosain</name>
    <name type="common">Mud crab</name>
    <dbReference type="NCBI Taxonomy" id="85552"/>
    <lineage>
        <taxon>Eukaryota</taxon>
        <taxon>Metazoa</taxon>
        <taxon>Ecdysozoa</taxon>
        <taxon>Arthropoda</taxon>
        <taxon>Crustacea</taxon>
        <taxon>Multicrustacea</taxon>
        <taxon>Malacostraca</taxon>
        <taxon>Eumalacostraca</taxon>
        <taxon>Eucarida</taxon>
        <taxon>Decapoda</taxon>
        <taxon>Pleocyemata</taxon>
        <taxon>Brachyura</taxon>
        <taxon>Eubrachyura</taxon>
        <taxon>Portunoidea</taxon>
        <taxon>Portunidae</taxon>
        <taxon>Portuninae</taxon>
        <taxon>Scylla</taxon>
    </lineage>
</organism>
<feature type="region of interest" description="Disordered" evidence="1">
    <location>
        <begin position="113"/>
        <end position="144"/>
    </location>
</feature>
<keyword evidence="2" id="KW-0472">Membrane</keyword>
<evidence type="ECO:0000256" key="2">
    <source>
        <dbReference type="SAM" id="Phobius"/>
    </source>
</evidence>
<dbReference type="AlphaFoldDB" id="A0AAW0SYN2"/>
<feature type="transmembrane region" description="Helical" evidence="2">
    <location>
        <begin position="77"/>
        <end position="98"/>
    </location>
</feature>
<evidence type="ECO:0008006" key="5">
    <source>
        <dbReference type="Google" id="ProtNLM"/>
    </source>
</evidence>
<dbReference type="InterPro" id="IPR032055">
    <property type="entry name" value="TMEM72"/>
</dbReference>
<evidence type="ECO:0000313" key="3">
    <source>
        <dbReference type="EMBL" id="KAK8380022.1"/>
    </source>
</evidence>
<protein>
    <recommendedName>
        <fullName evidence="5">Transmembrane protein 72</fullName>
    </recommendedName>
</protein>
<dbReference type="Pfam" id="PF16054">
    <property type="entry name" value="TMEM72"/>
    <property type="match status" value="1"/>
</dbReference>
<accession>A0AAW0SYN2</accession>
<keyword evidence="2" id="KW-0812">Transmembrane</keyword>
<comment type="caution">
    <text evidence="3">The sequence shown here is derived from an EMBL/GenBank/DDBJ whole genome shotgun (WGS) entry which is preliminary data.</text>
</comment>
<sequence length="152" mass="17505">MVYHRHALGIYTVLFAVFLFFLETTWAVTLFLRVCVRNEGSRVLKCWAGVLWLDTWKKTLLYWAAGGVFLASPHRLWLTPVAGGLLMGLGFLHLLLLYRRRLDTKEALLEAREESYESPDRYEEELDTSPPEGTNTHTDSDTASTHEYILQV</sequence>
<dbReference type="Proteomes" id="UP001487740">
    <property type="component" value="Unassembled WGS sequence"/>
</dbReference>
<name>A0AAW0SYN2_SCYPA</name>
<feature type="compositionally biased region" description="Polar residues" evidence="1">
    <location>
        <begin position="131"/>
        <end position="144"/>
    </location>
</feature>
<reference evidence="3 4" key="1">
    <citation type="submission" date="2023-03" db="EMBL/GenBank/DDBJ databases">
        <title>High-quality genome of Scylla paramamosain provides insights in environmental adaptation.</title>
        <authorList>
            <person name="Zhang L."/>
        </authorList>
    </citation>
    <scope>NUCLEOTIDE SEQUENCE [LARGE SCALE GENOMIC DNA]</scope>
    <source>
        <strain evidence="3">LZ_2023a</strain>
        <tissue evidence="3">Muscle</tissue>
    </source>
</reference>
<dbReference type="PANTHER" id="PTHR28474:SF1">
    <property type="entry name" value="TRANSMEMBRANE PROTEIN 72"/>
    <property type="match status" value="1"/>
</dbReference>
<gene>
    <name evidence="3" type="ORF">O3P69_016581</name>
</gene>
<keyword evidence="2" id="KW-1133">Transmembrane helix</keyword>
<dbReference type="PANTHER" id="PTHR28474">
    <property type="entry name" value="TRANSMEMBRANE PROTEIN 72"/>
    <property type="match status" value="1"/>
</dbReference>
<keyword evidence="4" id="KW-1185">Reference proteome</keyword>
<evidence type="ECO:0000313" key="4">
    <source>
        <dbReference type="Proteomes" id="UP001487740"/>
    </source>
</evidence>
<evidence type="ECO:0000256" key="1">
    <source>
        <dbReference type="SAM" id="MobiDB-lite"/>
    </source>
</evidence>
<dbReference type="EMBL" id="JARAKH010000042">
    <property type="protein sequence ID" value="KAK8380022.1"/>
    <property type="molecule type" value="Genomic_DNA"/>
</dbReference>
<proteinExistence type="predicted"/>
<feature type="transmembrane region" description="Helical" evidence="2">
    <location>
        <begin position="6"/>
        <end position="32"/>
    </location>
</feature>